<dbReference type="InterPro" id="IPR000834">
    <property type="entry name" value="Peptidase_M14"/>
</dbReference>
<dbReference type="GO" id="GO:0006508">
    <property type="term" value="P:proteolysis"/>
    <property type="evidence" value="ECO:0007669"/>
    <property type="project" value="InterPro"/>
</dbReference>
<comment type="cofactor">
    <cofactor evidence="1">
        <name>Zn(2+)</name>
        <dbReference type="ChEBI" id="CHEBI:29105"/>
    </cofactor>
</comment>
<proteinExistence type="predicted"/>
<dbReference type="SUPFAM" id="SSF53187">
    <property type="entry name" value="Zn-dependent exopeptidases"/>
    <property type="match status" value="1"/>
</dbReference>
<gene>
    <name evidence="3" type="ORF">METZ01_LOCUS73243</name>
</gene>
<dbReference type="PANTHER" id="PTHR12756:SF11">
    <property type="entry name" value="CYTOSOLIC CARBOXYPEPTIDASE 1"/>
    <property type="match status" value="1"/>
</dbReference>
<dbReference type="EMBL" id="UINC01005293">
    <property type="protein sequence ID" value="SVA20389.1"/>
    <property type="molecule type" value="Genomic_DNA"/>
</dbReference>
<name>A0A381TX15_9ZZZZ</name>
<dbReference type="Gene3D" id="3.40.630.10">
    <property type="entry name" value="Zn peptidases"/>
    <property type="match status" value="1"/>
</dbReference>
<protein>
    <recommendedName>
        <fullName evidence="2">Peptidase M14 domain-containing protein</fullName>
    </recommendedName>
</protein>
<organism evidence="3">
    <name type="scientific">marine metagenome</name>
    <dbReference type="NCBI Taxonomy" id="408172"/>
    <lineage>
        <taxon>unclassified sequences</taxon>
        <taxon>metagenomes</taxon>
        <taxon>ecological metagenomes</taxon>
    </lineage>
</organism>
<feature type="domain" description="Peptidase M14" evidence="2">
    <location>
        <begin position="138"/>
        <end position="386"/>
    </location>
</feature>
<dbReference type="CDD" id="cd06237">
    <property type="entry name" value="M14_Nna1-like"/>
    <property type="match status" value="1"/>
</dbReference>
<dbReference type="Pfam" id="PF00246">
    <property type="entry name" value="Peptidase_M14"/>
    <property type="match status" value="1"/>
</dbReference>
<dbReference type="AlphaFoldDB" id="A0A381TX15"/>
<dbReference type="SMART" id="SM00631">
    <property type="entry name" value="Zn_pept"/>
    <property type="match status" value="1"/>
</dbReference>
<accession>A0A381TX15</accession>
<dbReference type="PANTHER" id="PTHR12756">
    <property type="entry name" value="CYTOSOLIC CARBOXYPEPTIDASE"/>
    <property type="match status" value="1"/>
</dbReference>
<sequence length="386" mass="45330">MYYLVKIIFSFFLFFLFFTTFSSGKESHNCSTALFSIDSNFSSGSQSKCEVINKDYIRLYISPEDEEVKNPSPWFAFRKSPHNEKIFVELYYTESKHRYNPKKSFDLVDWRRISESNIKIFEDNKKAVISFKPSNLPVYVSAQEVIAYNWYNNWIESLDSSYKLKKSVIGHSLQGREIIKLEAIKYRENPYILLVGRQHPPEVSGAIALTSFVSSIFSQGELSQKFLDNYNILILPFLNPDGVENGHWRHNKGKKDLNRDWGFFTQPETKAVEVELEKFYSTNQLILFLDFHSTFYNRFYIQHESEISKLPNFTKTWLSRSKELLEDYQFSVDPRLSTNNGVSKNYIFTKFKVPAVTYEVGDETDRELVKQSSITFAREMMKILLE</sequence>
<evidence type="ECO:0000259" key="2">
    <source>
        <dbReference type="PROSITE" id="PS52035"/>
    </source>
</evidence>
<dbReference type="GO" id="GO:0008270">
    <property type="term" value="F:zinc ion binding"/>
    <property type="evidence" value="ECO:0007669"/>
    <property type="project" value="InterPro"/>
</dbReference>
<reference evidence="3" key="1">
    <citation type="submission" date="2018-05" db="EMBL/GenBank/DDBJ databases">
        <authorList>
            <person name="Lanie J.A."/>
            <person name="Ng W.-L."/>
            <person name="Kazmierczak K.M."/>
            <person name="Andrzejewski T.M."/>
            <person name="Davidsen T.M."/>
            <person name="Wayne K.J."/>
            <person name="Tettelin H."/>
            <person name="Glass J.I."/>
            <person name="Rusch D."/>
            <person name="Podicherti R."/>
            <person name="Tsui H.-C.T."/>
            <person name="Winkler M.E."/>
        </authorList>
    </citation>
    <scope>NUCLEOTIDE SEQUENCE</scope>
</reference>
<evidence type="ECO:0000256" key="1">
    <source>
        <dbReference type="ARBA" id="ARBA00001947"/>
    </source>
</evidence>
<dbReference type="GO" id="GO:0004181">
    <property type="term" value="F:metallocarboxypeptidase activity"/>
    <property type="evidence" value="ECO:0007669"/>
    <property type="project" value="InterPro"/>
</dbReference>
<dbReference type="InterPro" id="IPR050821">
    <property type="entry name" value="Cytosolic_carboxypeptidase"/>
</dbReference>
<evidence type="ECO:0000313" key="3">
    <source>
        <dbReference type="EMBL" id="SVA20389.1"/>
    </source>
</evidence>
<dbReference type="PROSITE" id="PS52035">
    <property type="entry name" value="PEPTIDASE_M14"/>
    <property type="match status" value="1"/>
</dbReference>